<evidence type="ECO:0000313" key="3">
    <source>
        <dbReference type="EMBL" id="GIM15128.1"/>
    </source>
</evidence>
<dbReference type="OrthoDB" id="532515at2759"/>
<feature type="region of interest" description="Disordered" evidence="1">
    <location>
        <begin position="444"/>
        <end position="480"/>
    </location>
</feature>
<organism evidence="2 4">
    <name type="scientific">Volvox reticuliferus</name>
    <dbReference type="NCBI Taxonomy" id="1737510"/>
    <lineage>
        <taxon>Eukaryota</taxon>
        <taxon>Viridiplantae</taxon>
        <taxon>Chlorophyta</taxon>
        <taxon>core chlorophytes</taxon>
        <taxon>Chlorophyceae</taxon>
        <taxon>CS clade</taxon>
        <taxon>Chlamydomonadales</taxon>
        <taxon>Volvocaceae</taxon>
        <taxon>Volvox</taxon>
    </lineage>
</organism>
<sequence length="589" mass="63385">MAIGALRIPVRIAESYVRPGDERRLFPNVPEYLSLDEIKSIWPRGLITHEKFQHKGSYWRLIKRPMANGNSVYMAILDDPSANGNGNGVASANGTLPARCSTPDTMQRLRSVPLDTFSPHQEGSDLGVADYNDVHARIHRSLTGHHSFHHAPSALLSSHSSAQRELALQPLSSGSAAALASSLRDRNPSYTSMALVPSQPSNGLMVAGSLSLGSGSNGFMTDLLAATESPMPLDRYKAFVRLFCTLSRTREALGLPPATPAAAAEDVADPAWESADAQDLIRQMVMVGECLAKFGTAEFVDGRNNSSRAITTKDYAKLLRMYLESNGAVFRDDFISRLPLSLQDEALTVRTLLQTRCETNDMLFNQLIKHVGQEPAAGGAVVFNNSNVTANPTNHMLAAPRTLVNTVSNAWSKADVKRRTQLGALGAVAVVALWLVKRKLFGGGGGGGGGRRGRRGAHEDSDWGGGSGHRSSRARGNGDLATRLLDERSSAERMAVRFMSACQDELRRAQHNDQLLRSDWRLGPIRLAMPGSSNVPDGYEPVQMSYCSVGSFMNALDGGAPLALPPYGFAERSLTPRESGPVATAAAVE</sequence>
<accession>A0A8J4D1M0</accession>
<protein>
    <submittedName>
        <fullName evidence="2">Uncharacterized protein</fullName>
    </submittedName>
</protein>
<dbReference type="Proteomes" id="UP000722791">
    <property type="component" value="Unassembled WGS sequence"/>
</dbReference>
<evidence type="ECO:0000313" key="2">
    <source>
        <dbReference type="EMBL" id="GIL89923.1"/>
    </source>
</evidence>
<dbReference type="EMBL" id="BNCP01000053">
    <property type="protein sequence ID" value="GIL89923.1"/>
    <property type="molecule type" value="Genomic_DNA"/>
</dbReference>
<gene>
    <name evidence="2" type="ORF">Vretifemale_17667</name>
    <name evidence="3" type="ORF">Vretimale_17944</name>
</gene>
<dbReference type="AlphaFoldDB" id="A0A8J4D1M0"/>
<evidence type="ECO:0000256" key="1">
    <source>
        <dbReference type="SAM" id="MobiDB-lite"/>
    </source>
</evidence>
<keyword evidence="4" id="KW-1185">Reference proteome</keyword>
<reference evidence="2" key="1">
    <citation type="journal article" date="2021" name="Proc. Natl. Acad. Sci. U.S.A.">
        <title>Three genomes in the algal genus Volvox reveal the fate of a haploid sex-determining region after a transition to homothallism.</title>
        <authorList>
            <person name="Yamamoto K."/>
            <person name="Hamaji T."/>
            <person name="Kawai-Toyooka H."/>
            <person name="Matsuzaki R."/>
            <person name="Takahashi F."/>
            <person name="Nishimura Y."/>
            <person name="Kawachi M."/>
            <person name="Noguchi H."/>
            <person name="Minakuchi Y."/>
            <person name="Umen J.G."/>
            <person name="Toyoda A."/>
            <person name="Nozaki H."/>
        </authorList>
    </citation>
    <scope>NUCLEOTIDE SEQUENCE</scope>
    <source>
        <strain evidence="3">NIES-3785</strain>
        <strain evidence="2">NIES-3786</strain>
    </source>
</reference>
<proteinExistence type="predicted"/>
<comment type="caution">
    <text evidence="2">The sequence shown here is derived from an EMBL/GenBank/DDBJ whole genome shotgun (WGS) entry which is preliminary data.</text>
</comment>
<dbReference type="Proteomes" id="UP000747110">
    <property type="component" value="Unassembled WGS sequence"/>
</dbReference>
<dbReference type="EMBL" id="BNCQ01000062">
    <property type="protein sequence ID" value="GIM15128.1"/>
    <property type="molecule type" value="Genomic_DNA"/>
</dbReference>
<name>A0A8J4D1M0_9CHLO</name>
<evidence type="ECO:0000313" key="4">
    <source>
        <dbReference type="Proteomes" id="UP000747110"/>
    </source>
</evidence>